<keyword evidence="2" id="KW-1133">Transmembrane helix</keyword>
<feature type="transmembrane region" description="Helical" evidence="2">
    <location>
        <begin position="20"/>
        <end position="38"/>
    </location>
</feature>
<gene>
    <name evidence="3" type="ORF">HNQ40_002223</name>
</gene>
<accession>A0A7X0H7E4</accession>
<protein>
    <submittedName>
        <fullName evidence="3">F0F1-type ATP synthase assembly protein I</fullName>
    </submittedName>
</protein>
<proteinExistence type="predicted"/>
<dbReference type="RefSeq" id="WP_184677935.1">
    <property type="nucleotide sequence ID" value="NZ_JACHGY010000001.1"/>
</dbReference>
<evidence type="ECO:0000256" key="2">
    <source>
        <dbReference type="SAM" id="Phobius"/>
    </source>
</evidence>
<dbReference type="InterPro" id="IPR032820">
    <property type="entry name" value="ATPase_put"/>
</dbReference>
<feature type="compositionally biased region" description="Pro residues" evidence="1">
    <location>
        <begin position="92"/>
        <end position="102"/>
    </location>
</feature>
<keyword evidence="2" id="KW-0812">Transmembrane</keyword>
<comment type="caution">
    <text evidence="3">The sequence shown here is derived from an EMBL/GenBank/DDBJ whole genome shotgun (WGS) entry which is preliminary data.</text>
</comment>
<feature type="compositionally biased region" description="Basic residues" evidence="1">
    <location>
        <begin position="80"/>
        <end position="91"/>
    </location>
</feature>
<dbReference type="Pfam" id="PF09527">
    <property type="entry name" value="ATPase_gene1"/>
    <property type="match status" value="1"/>
</dbReference>
<feature type="region of interest" description="Disordered" evidence="1">
    <location>
        <begin position="70"/>
        <end position="102"/>
    </location>
</feature>
<keyword evidence="4" id="KW-1185">Reference proteome</keyword>
<evidence type="ECO:0000256" key="1">
    <source>
        <dbReference type="SAM" id="MobiDB-lite"/>
    </source>
</evidence>
<dbReference type="EMBL" id="JACHGY010000001">
    <property type="protein sequence ID" value="MBB6430417.1"/>
    <property type="molecule type" value="Genomic_DNA"/>
</dbReference>
<name>A0A7X0H7E4_9BACT</name>
<dbReference type="Proteomes" id="UP000541810">
    <property type="component" value="Unassembled WGS sequence"/>
</dbReference>
<sequence>MLIPKPKPGSSSGPPTPWRLMGMGLELGLIIGGLTFLGYLGDQRWGTEPWLALTGALVSTLGGCYNLIKEASKMPTPGGHTKKHPANRPAKKPTPPQDPPSP</sequence>
<evidence type="ECO:0000313" key="3">
    <source>
        <dbReference type="EMBL" id="MBB6430417.1"/>
    </source>
</evidence>
<evidence type="ECO:0000313" key="4">
    <source>
        <dbReference type="Proteomes" id="UP000541810"/>
    </source>
</evidence>
<organism evidence="3 4">
    <name type="scientific">Algisphaera agarilytica</name>
    <dbReference type="NCBI Taxonomy" id="1385975"/>
    <lineage>
        <taxon>Bacteria</taxon>
        <taxon>Pseudomonadati</taxon>
        <taxon>Planctomycetota</taxon>
        <taxon>Phycisphaerae</taxon>
        <taxon>Phycisphaerales</taxon>
        <taxon>Phycisphaeraceae</taxon>
        <taxon>Algisphaera</taxon>
    </lineage>
</organism>
<keyword evidence="2" id="KW-0472">Membrane</keyword>
<dbReference type="AlphaFoldDB" id="A0A7X0H7E4"/>
<reference evidence="3 4" key="1">
    <citation type="submission" date="2020-08" db="EMBL/GenBank/DDBJ databases">
        <title>Genomic Encyclopedia of Type Strains, Phase IV (KMG-IV): sequencing the most valuable type-strain genomes for metagenomic binning, comparative biology and taxonomic classification.</title>
        <authorList>
            <person name="Goeker M."/>
        </authorList>
    </citation>
    <scope>NUCLEOTIDE SEQUENCE [LARGE SCALE GENOMIC DNA]</scope>
    <source>
        <strain evidence="3 4">DSM 103725</strain>
    </source>
</reference>